<keyword evidence="8 12" id="KW-0457">Lysine biosynthesis</keyword>
<dbReference type="Proteomes" id="UP000019140">
    <property type="component" value="Unassembled WGS sequence"/>
</dbReference>
<sequence length="354" mass="38067">MVQHRIQGAYTALVTPFTADGDVDWMGLDKLLAYQITQGINGILACGTTGESPTLDETEHGQVIEAAVKQSQGQVHIMAGIGSNNTATSIHHAEHAQAAGADSGLVVDCYYNGPSSSELRTEYYGAIIRAVPDLPLMAYVIPGRTGCALSAEDLAILAAETEALIGVKEATGDLERMARTRQLAGDRLSIMSGDDPLTMDMMTREDIRAQGVISVMTNIFPHAIAQMVELAHNGDIEPARLLEKKLAPVFGLVGITVMNERRLPNGQTAQVQDKYRNPLPVKTIMTGLGMPGGPCRQPLGRMGAEGVRRARAALLQIRDESPELLEPVAAFFDVDVDKRLRDDAVWQALSASRV</sequence>
<evidence type="ECO:0000256" key="9">
    <source>
        <dbReference type="ARBA" id="ARBA00023239"/>
    </source>
</evidence>
<dbReference type="HAMAP" id="MF_00418">
    <property type="entry name" value="DapA"/>
    <property type="match status" value="1"/>
</dbReference>
<dbReference type="InterPro" id="IPR005263">
    <property type="entry name" value="DapA"/>
</dbReference>
<dbReference type="Gene3D" id="3.20.20.70">
    <property type="entry name" value="Aldolase class I"/>
    <property type="match status" value="1"/>
</dbReference>
<keyword evidence="7 12" id="KW-0220">Diaminopimelate biosynthesis</keyword>
<dbReference type="NCBIfam" id="TIGR00674">
    <property type="entry name" value="dapA"/>
    <property type="match status" value="1"/>
</dbReference>
<keyword evidence="6 12" id="KW-0028">Amino-acid biosynthesis</keyword>
<dbReference type="SUPFAM" id="SSF51569">
    <property type="entry name" value="Aldolase"/>
    <property type="match status" value="1"/>
</dbReference>
<evidence type="ECO:0000256" key="7">
    <source>
        <dbReference type="ARBA" id="ARBA00022915"/>
    </source>
</evidence>
<evidence type="ECO:0000256" key="8">
    <source>
        <dbReference type="ARBA" id="ARBA00023154"/>
    </source>
</evidence>
<dbReference type="InterPro" id="IPR013785">
    <property type="entry name" value="Aldolase_TIM"/>
</dbReference>
<comment type="caution">
    <text evidence="12">Was originally thought to be a dihydrodipicolinate synthase (DHDPS), catalyzing the condensation of (S)-aspartate-beta-semialdehyde [(S)-ASA] and pyruvate to dihydrodipicolinate (DHDP). However, it was shown in E.coli that the product of the enzymatic reaction is not dihydrodipicolinate but in fact (4S)-4-hydroxy-2,3,4,5-tetrahydro-(2S)-dipicolinic acid (HTPA), and that the consecutive dehydration reaction leading to DHDP is not spontaneous but catalyzed by DapB.</text>
</comment>
<proteinExistence type="inferred from homology"/>
<protein>
    <recommendedName>
        <fullName evidence="4 12">4-hydroxy-tetrahydrodipicolinate synthase</fullName>
        <shortName evidence="12">HTPA synthase</shortName>
        <ecNumber evidence="4 12">4.3.3.7</ecNumber>
    </recommendedName>
</protein>
<dbReference type="SMART" id="SM01130">
    <property type="entry name" value="DHDPS"/>
    <property type="match status" value="1"/>
</dbReference>
<dbReference type="PANTHER" id="PTHR12128:SF66">
    <property type="entry name" value="4-HYDROXY-2-OXOGLUTARATE ALDOLASE, MITOCHONDRIAL"/>
    <property type="match status" value="1"/>
</dbReference>
<feature type="site" description="Part of a proton relay during catalysis" evidence="12">
    <location>
        <position position="48"/>
    </location>
</feature>
<comment type="similarity">
    <text evidence="3 12">Belongs to the DapA family.</text>
</comment>
<evidence type="ECO:0000313" key="13">
    <source>
        <dbReference type="EMBL" id="ETX05447.1"/>
    </source>
</evidence>
<dbReference type="EC" id="4.3.3.7" evidence="4 12"/>
<evidence type="ECO:0000256" key="4">
    <source>
        <dbReference type="ARBA" id="ARBA00012086"/>
    </source>
</evidence>
<keyword evidence="10 12" id="KW-0704">Schiff base</keyword>
<feature type="active site" description="Schiff-base intermediate with substrate" evidence="12">
    <location>
        <position position="168"/>
    </location>
</feature>
<dbReference type="GO" id="GO:0005737">
    <property type="term" value="C:cytoplasm"/>
    <property type="evidence" value="ECO:0007669"/>
    <property type="project" value="UniProtKB-SubCell"/>
</dbReference>
<dbReference type="PATRIC" id="fig|1429439.4.peg.3889"/>
<dbReference type="GO" id="GO:0009089">
    <property type="term" value="P:lysine biosynthetic process via diaminopimelate"/>
    <property type="evidence" value="ECO:0007669"/>
    <property type="project" value="UniProtKB-UniRule"/>
</dbReference>
<comment type="subcellular location">
    <subcellularLocation>
        <location evidence="12">Cytoplasm</location>
    </subcellularLocation>
</comment>
<evidence type="ECO:0000256" key="11">
    <source>
        <dbReference type="ARBA" id="ARBA00047836"/>
    </source>
</evidence>
<dbReference type="InterPro" id="IPR020624">
    <property type="entry name" value="Schiff_base-form_aldolases_CS"/>
</dbReference>
<evidence type="ECO:0000256" key="2">
    <source>
        <dbReference type="ARBA" id="ARBA00005120"/>
    </source>
</evidence>
<evidence type="ECO:0000313" key="14">
    <source>
        <dbReference type="Proteomes" id="UP000019140"/>
    </source>
</evidence>
<dbReference type="PROSITE" id="PS00665">
    <property type="entry name" value="DHDPS_1"/>
    <property type="match status" value="1"/>
</dbReference>
<dbReference type="GO" id="GO:0008840">
    <property type="term" value="F:4-hydroxy-tetrahydrodipicolinate synthase activity"/>
    <property type="evidence" value="ECO:0007669"/>
    <property type="project" value="UniProtKB-UniRule"/>
</dbReference>
<evidence type="ECO:0000256" key="10">
    <source>
        <dbReference type="ARBA" id="ARBA00023270"/>
    </source>
</evidence>
<feature type="site" description="Part of a proton relay during catalysis" evidence="12">
    <location>
        <position position="111"/>
    </location>
</feature>
<name>W4M742_9BACT</name>
<evidence type="ECO:0000256" key="5">
    <source>
        <dbReference type="ARBA" id="ARBA00022490"/>
    </source>
</evidence>
<dbReference type="InterPro" id="IPR002220">
    <property type="entry name" value="DapA-like"/>
</dbReference>
<feature type="active site" description="Proton donor/acceptor" evidence="12">
    <location>
        <position position="139"/>
    </location>
</feature>
<dbReference type="GO" id="GO:0019877">
    <property type="term" value="P:diaminopimelate biosynthetic process"/>
    <property type="evidence" value="ECO:0007669"/>
    <property type="project" value="UniProtKB-UniRule"/>
</dbReference>
<feature type="binding site" evidence="12">
    <location>
        <position position="49"/>
    </location>
    <ligand>
        <name>pyruvate</name>
        <dbReference type="ChEBI" id="CHEBI:15361"/>
    </ligand>
</feature>
<comment type="caution">
    <text evidence="13">The sequence shown here is derived from an EMBL/GenBank/DDBJ whole genome shotgun (WGS) entry which is preliminary data.</text>
</comment>
<dbReference type="AlphaFoldDB" id="W4M742"/>
<dbReference type="EMBL" id="AZHX01000949">
    <property type="protein sequence ID" value="ETX05447.1"/>
    <property type="molecule type" value="Genomic_DNA"/>
</dbReference>
<comment type="pathway">
    <text evidence="2 12">Amino-acid biosynthesis; L-lysine biosynthesis via DAP pathway; (S)-tetrahydrodipicolinate from L-aspartate: step 3/4.</text>
</comment>
<dbReference type="CDD" id="cd00950">
    <property type="entry name" value="DHDPS"/>
    <property type="match status" value="1"/>
</dbReference>
<dbReference type="UniPathway" id="UPA00034">
    <property type="reaction ID" value="UER00017"/>
</dbReference>
<evidence type="ECO:0000256" key="3">
    <source>
        <dbReference type="ARBA" id="ARBA00007592"/>
    </source>
</evidence>
<evidence type="ECO:0000256" key="1">
    <source>
        <dbReference type="ARBA" id="ARBA00003294"/>
    </source>
</evidence>
<comment type="function">
    <text evidence="1 12">Catalyzes the condensation of (S)-aspartate-beta-semialdehyde [(S)-ASA] and pyruvate to 4-hydroxy-tetrahydrodipicolinate (HTPA).</text>
</comment>
<evidence type="ECO:0000256" key="6">
    <source>
        <dbReference type="ARBA" id="ARBA00022605"/>
    </source>
</evidence>
<evidence type="ECO:0000256" key="12">
    <source>
        <dbReference type="HAMAP-Rule" id="MF_00418"/>
    </source>
</evidence>
<dbReference type="HOGENOM" id="CLU_049343_7_0_7"/>
<keyword evidence="5 12" id="KW-0963">Cytoplasm</keyword>
<accession>W4M742</accession>
<keyword evidence="9 12" id="KW-0456">Lyase</keyword>
<reference evidence="13 14" key="1">
    <citation type="journal article" date="2014" name="Nature">
        <title>An environmental bacterial taxon with a large and distinct metabolic repertoire.</title>
        <authorList>
            <person name="Wilson M.C."/>
            <person name="Mori T."/>
            <person name="Ruckert C."/>
            <person name="Uria A.R."/>
            <person name="Helf M.J."/>
            <person name="Takada K."/>
            <person name="Gernert C."/>
            <person name="Steffens U.A."/>
            <person name="Heycke N."/>
            <person name="Schmitt S."/>
            <person name="Rinke C."/>
            <person name="Helfrich E.J."/>
            <person name="Brachmann A.O."/>
            <person name="Gurgui C."/>
            <person name="Wakimoto T."/>
            <person name="Kracht M."/>
            <person name="Crusemann M."/>
            <person name="Hentschel U."/>
            <person name="Abe I."/>
            <person name="Matsunaga S."/>
            <person name="Kalinowski J."/>
            <person name="Takeyama H."/>
            <person name="Piel J."/>
        </authorList>
    </citation>
    <scope>NUCLEOTIDE SEQUENCE [LARGE SCALE GENOMIC DNA]</scope>
    <source>
        <strain evidence="14">TSY2</strain>
    </source>
</reference>
<keyword evidence="14" id="KW-1185">Reference proteome</keyword>
<gene>
    <name evidence="12" type="primary">dapA</name>
    <name evidence="13" type="ORF">ETSY2_22850</name>
</gene>
<comment type="subunit">
    <text evidence="12">Homotetramer; dimer of dimers.</text>
</comment>
<organism evidence="13 14">
    <name type="scientific">Candidatus Entotheonella gemina</name>
    <dbReference type="NCBI Taxonomy" id="1429439"/>
    <lineage>
        <taxon>Bacteria</taxon>
        <taxon>Pseudomonadati</taxon>
        <taxon>Nitrospinota/Tectimicrobiota group</taxon>
        <taxon>Candidatus Tectimicrobiota</taxon>
        <taxon>Candidatus Entotheonellia</taxon>
        <taxon>Candidatus Entotheonellales</taxon>
        <taxon>Candidatus Entotheonellaceae</taxon>
        <taxon>Candidatus Entotheonella</taxon>
    </lineage>
</organism>
<dbReference type="PRINTS" id="PR00146">
    <property type="entry name" value="DHPICSNTHASE"/>
</dbReference>
<dbReference type="PANTHER" id="PTHR12128">
    <property type="entry name" value="DIHYDRODIPICOLINATE SYNTHASE"/>
    <property type="match status" value="1"/>
</dbReference>
<comment type="catalytic activity">
    <reaction evidence="11 12">
        <text>L-aspartate 4-semialdehyde + pyruvate = (2S,4S)-4-hydroxy-2,3,4,5-tetrahydrodipicolinate + H2O + H(+)</text>
        <dbReference type="Rhea" id="RHEA:34171"/>
        <dbReference type="ChEBI" id="CHEBI:15361"/>
        <dbReference type="ChEBI" id="CHEBI:15377"/>
        <dbReference type="ChEBI" id="CHEBI:15378"/>
        <dbReference type="ChEBI" id="CHEBI:67139"/>
        <dbReference type="ChEBI" id="CHEBI:537519"/>
        <dbReference type="EC" id="4.3.3.7"/>
    </reaction>
</comment>
<dbReference type="Pfam" id="PF00701">
    <property type="entry name" value="DHDPS"/>
    <property type="match status" value="1"/>
</dbReference>
<feature type="binding site" evidence="12">
    <location>
        <position position="213"/>
    </location>
    <ligand>
        <name>pyruvate</name>
        <dbReference type="ChEBI" id="CHEBI:15361"/>
    </ligand>
</feature>